<reference evidence="3" key="1">
    <citation type="journal article" date="2019" name="Int. J. Syst. Evol. Microbiol.">
        <title>The Global Catalogue of Microorganisms (GCM) 10K type strain sequencing project: providing services to taxonomists for standard genome sequencing and annotation.</title>
        <authorList>
            <consortium name="The Broad Institute Genomics Platform"/>
            <consortium name="The Broad Institute Genome Sequencing Center for Infectious Disease"/>
            <person name="Wu L."/>
            <person name="Ma J."/>
        </authorList>
    </citation>
    <scope>NUCLEOTIDE SEQUENCE [LARGE SCALE GENOMIC DNA]</scope>
    <source>
        <strain evidence="3">JCM 16548</strain>
    </source>
</reference>
<evidence type="ECO:0000313" key="3">
    <source>
        <dbReference type="Proteomes" id="UP001500051"/>
    </source>
</evidence>
<sequence length="62" mass="7413">MWLFLTSRLRQWLLFAVAVPILLLVVRLVRQTLEKRAGQSRLTGALRQVEEIGQRRRNRRRS</sequence>
<gene>
    <name evidence="2" type="ORF">GCM10022204_11970</name>
</gene>
<evidence type="ECO:0000256" key="1">
    <source>
        <dbReference type="SAM" id="Phobius"/>
    </source>
</evidence>
<accession>A0ABP7D0B2</accession>
<dbReference type="EMBL" id="BAAAYX010000003">
    <property type="protein sequence ID" value="GAA3697532.1"/>
    <property type="molecule type" value="Genomic_DNA"/>
</dbReference>
<name>A0ABP7D0B2_9ACTN</name>
<dbReference type="Proteomes" id="UP001500051">
    <property type="component" value="Unassembled WGS sequence"/>
</dbReference>
<dbReference type="RefSeq" id="WP_344811393.1">
    <property type="nucleotide sequence ID" value="NZ_BAAAYX010000003.1"/>
</dbReference>
<keyword evidence="1" id="KW-0472">Membrane</keyword>
<comment type="caution">
    <text evidence="2">The sequence shown here is derived from an EMBL/GenBank/DDBJ whole genome shotgun (WGS) entry which is preliminary data.</text>
</comment>
<evidence type="ECO:0000313" key="2">
    <source>
        <dbReference type="EMBL" id="GAA3697532.1"/>
    </source>
</evidence>
<keyword evidence="3" id="KW-1185">Reference proteome</keyword>
<proteinExistence type="predicted"/>
<keyword evidence="1" id="KW-0812">Transmembrane</keyword>
<organism evidence="2 3">
    <name type="scientific">Microlunatus aurantiacus</name>
    <dbReference type="NCBI Taxonomy" id="446786"/>
    <lineage>
        <taxon>Bacteria</taxon>
        <taxon>Bacillati</taxon>
        <taxon>Actinomycetota</taxon>
        <taxon>Actinomycetes</taxon>
        <taxon>Propionibacteriales</taxon>
        <taxon>Propionibacteriaceae</taxon>
        <taxon>Microlunatus</taxon>
    </lineage>
</organism>
<feature type="transmembrane region" description="Helical" evidence="1">
    <location>
        <begin position="12"/>
        <end position="29"/>
    </location>
</feature>
<protein>
    <submittedName>
        <fullName evidence="2">Uncharacterized protein</fullName>
    </submittedName>
</protein>
<keyword evidence="1" id="KW-1133">Transmembrane helix</keyword>